<evidence type="ECO:0000313" key="2">
    <source>
        <dbReference type="EMBL" id="KAL0566722.1"/>
    </source>
</evidence>
<reference evidence="2 3" key="1">
    <citation type="submission" date="2024-02" db="EMBL/GenBank/DDBJ databases">
        <title>A draft genome for the cacao thread blight pathogen Marasmius crinis-equi.</title>
        <authorList>
            <person name="Cohen S.P."/>
            <person name="Baruah I.K."/>
            <person name="Amoako-Attah I."/>
            <person name="Bukari Y."/>
            <person name="Meinhardt L.W."/>
            <person name="Bailey B.A."/>
        </authorList>
    </citation>
    <scope>NUCLEOTIDE SEQUENCE [LARGE SCALE GENOMIC DNA]</scope>
    <source>
        <strain evidence="2 3">GH-76</strain>
    </source>
</reference>
<proteinExistence type="predicted"/>
<organism evidence="2 3">
    <name type="scientific">Marasmius crinis-equi</name>
    <dbReference type="NCBI Taxonomy" id="585013"/>
    <lineage>
        <taxon>Eukaryota</taxon>
        <taxon>Fungi</taxon>
        <taxon>Dikarya</taxon>
        <taxon>Basidiomycota</taxon>
        <taxon>Agaricomycotina</taxon>
        <taxon>Agaricomycetes</taxon>
        <taxon>Agaricomycetidae</taxon>
        <taxon>Agaricales</taxon>
        <taxon>Marasmiineae</taxon>
        <taxon>Marasmiaceae</taxon>
        <taxon>Marasmius</taxon>
    </lineage>
</organism>
<dbReference type="Proteomes" id="UP001465976">
    <property type="component" value="Unassembled WGS sequence"/>
</dbReference>
<evidence type="ECO:0000313" key="3">
    <source>
        <dbReference type="Proteomes" id="UP001465976"/>
    </source>
</evidence>
<protein>
    <submittedName>
        <fullName evidence="2">Uncharacterized protein</fullName>
    </submittedName>
</protein>
<gene>
    <name evidence="2" type="ORF">V5O48_015282</name>
</gene>
<feature type="region of interest" description="Disordered" evidence="1">
    <location>
        <begin position="77"/>
        <end position="138"/>
    </location>
</feature>
<name>A0ABR3EUZ9_9AGAR</name>
<dbReference type="EMBL" id="JBAHYK010001799">
    <property type="protein sequence ID" value="KAL0566722.1"/>
    <property type="molecule type" value="Genomic_DNA"/>
</dbReference>
<keyword evidence="3" id="KW-1185">Reference proteome</keyword>
<sequence>MPYRIVPQGPVPAPSRTKDALVALNNTRSPSEGLVLPSTRLHINGDPVDKTLTPADDNHVATPVSFPDHLIDPVLSMLSAKPSPKPPPNSNADLVQGCKKHKHTEQEILQADTKERTQPKDLKRQRVVSSCKPQTLEG</sequence>
<comment type="caution">
    <text evidence="2">The sequence shown here is derived from an EMBL/GenBank/DDBJ whole genome shotgun (WGS) entry which is preliminary data.</text>
</comment>
<feature type="non-terminal residue" evidence="2">
    <location>
        <position position="138"/>
    </location>
</feature>
<evidence type="ECO:0000256" key="1">
    <source>
        <dbReference type="SAM" id="MobiDB-lite"/>
    </source>
</evidence>
<feature type="compositionally biased region" description="Polar residues" evidence="1">
    <location>
        <begin position="127"/>
        <end position="138"/>
    </location>
</feature>
<feature type="compositionally biased region" description="Basic and acidic residues" evidence="1">
    <location>
        <begin position="112"/>
        <end position="124"/>
    </location>
</feature>
<accession>A0ABR3EUZ9</accession>